<dbReference type="CDD" id="cd01335">
    <property type="entry name" value="Radical_SAM"/>
    <property type="match status" value="1"/>
</dbReference>
<evidence type="ECO:0000256" key="2">
    <source>
        <dbReference type="ARBA" id="ARBA00022485"/>
    </source>
</evidence>
<dbReference type="InterPro" id="IPR058240">
    <property type="entry name" value="rSAM_sf"/>
</dbReference>
<dbReference type="InterPro" id="IPR013785">
    <property type="entry name" value="Aldolase_TIM"/>
</dbReference>
<dbReference type="SFLD" id="SFLDG01067">
    <property type="entry name" value="SPASM/twitch_domain_containing"/>
    <property type="match status" value="1"/>
</dbReference>
<name>A0A6N7VGU2_9FIRM</name>
<evidence type="ECO:0000256" key="1">
    <source>
        <dbReference type="ARBA" id="ARBA00001966"/>
    </source>
</evidence>
<dbReference type="InterPro" id="IPR050377">
    <property type="entry name" value="Radical_SAM_PqqE_MftC-like"/>
</dbReference>
<dbReference type="PANTHER" id="PTHR11228:SF7">
    <property type="entry name" value="PQQA PEPTIDE CYCLASE"/>
    <property type="match status" value="1"/>
</dbReference>
<dbReference type="PROSITE" id="PS51918">
    <property type="entry name" value="RADICAL_SAM"/>
    <property type="match status" value="1"/>
</dbReference>
<evidence type="ECO:0000259" key="8">
    <source>
        <dbReference type="PROSITE" id="PS51918"/>
    </source>
</evidence>
<dbReference type="PANTHER" id="PTHR11228">
    <property type="entry name" value="RADICAL SAM DOMAIN PROTEIN"/>
    <property type="match status" value="1"/>
</dbReference>
<dbReference type="NCBIfam" id="TIGR04085">
    <property type="entry name" value="rSAM_more_4Fe4S"/>
    <property type="match status" value="1"/>
</dbReference>
<keyword evidence="4" id="KW-0479">Metal-binding</keyword>
<accession>A0A6N7VGU2</accession>
<keyword evidence="7" id="KW-0411">Iron-sulfur</keyword>
<dbReference type="Gene3D" id="3.20.20.70">
    <property type="entry name" value="Aldolase class I"/>
    <property type="match status" value="2"/>
</dbReference>
<organism evidence="9 10">
    <name type="scientific">Anaerococcus porci</name>
    <dbReference type="NCBI Taxonomy" id="2652269"/>
    <lineage>
        <taxon>Bacteria</taxon>
        <taxon>Bacillati</taxon>
        <taxon>Bacillota</taxon>
        <taxon>Tissierellia</taxon>
        <taxon>Tissierellales</taxon>
        <taxon>Peptoniphilaceae</taxon>
        <taxon>Anaerococcus</taxon>
    </lineage>
</organism>
<comment type="cofactor">
    <cofactor evidence="1">
        <name>[4Fe-4S] cluster</name>
        <dbReference type="ChEBI" id="CHEBI:49883"/>
    </cofactor>
</comment>
<dbReference type="Pfam" id="PF04055">
    <property type="entry name" value="Radical_SAM"/>
    <property type="match status" value="1"/>
</dbReference>
<keyword evidence="2" id="KW-0004">4Fe-4S</keyword>
<sequence>MKLFINDFIEINKNKNIHLIYSPNHHKFLYVSSSLLNILENLTKKYSNKEINMNNKYITQIKSTSAFEKLYNSGIIYKDKNKYLKKQISLKEIYLHLTHNCNLNCTYCYDKNNFSNKYLDKTVMSSIIEFIKSNKVERVVLTGGEPLLHPNVEKIINILKDNKITVHLLTNGTLIHKYVSVIDKVDLIIISLDSDKSINRVGLNGIKLINTINALPTKIKNKILLRSVISKGEENNIKTNRILSENVGVSFTWIPRIPNNIGEIKYYPSTNNIENIDTFEGTQVLSNCGACSNVIAIDPNGDIYPCQNLIDPNMKICNILDKNINNVYKESKVVNSFLDLNVNFINKCNNCNIKYFCGSGCRAISYRVYGSIYDNIDFMCTFLKILTKAKVKEYK</sequence>
<dbReference type="PROSITE" id="PS01305">
    <property type="entry name" value="MOAA_NIFB_PQQE"/>
    <property type="match status" value="1"/>
</dbReference>
<reference evidence="9 10" key="1">
    <citation type="submission" date="2019-08" db="EMBL/GenBank/DDBJ databases">
        <title>In-depth cultivation of the pig gut microbiome towards novel bacterial diversity and tailored functional studies.</title>
        <authorList>
            <person name="Wylensek D."/>
            <person name="Hitch T.C.A."/>
            <person name="Clavel T."/>
        </authorList>
    </citation>
    <scope>NUCLEOTIDE SEQUENCE [LARGE SCALE GENOMIC DNA]</scope>
    <source>
        <strain evidence="9 10">WCA-380-WT-2B</strain>
    </source>
</reference>
<dbReference type="SFLD" id="SFLDS00029">
    <property type="entry name" value="Radical_SAM"/>
    <property type="match status" value="1"/>
</dbReference>
<dbReference type="GO" id="GO:0051539">
    <property type="term" value="F:4 iron, 4 sulfur cluster binding"/>
    <property type="evidence" value="ECO:0007669"/>
    <property type="project" value="UniProtKB-KW"/>
</dbReference>
<keyword evidence="6" id="KW-0408">Iron</keyword>
<dbReference type="EMBL" id="VULQ01000017">
    <property type="protein sequence ID" value="MSS78660.1"/>
    <property type="molecule type" value="Genomic_DNA"/>
</dbReference>
<gene>
    <name evidence="9" type="ORF">FYJ26_09745</name>
</gene>
<keyword evidence="10" id="KW-1185">Reference proteome</keyword>
<evidence type="ECO:0000256" key="3">
    <source>
        <dbReference type="ARBA" id="ARBA00022691"/>
    </source>
</evidence>
<evidence type="ECO:0000256" key="4">
    <source>
        <dbReference type="ARBA" id="ARBA00022723"/>
    </source>
</evidence>
<proteinExistence type="predicted"/>
<dbReference type="GO" id="GO:0046872">
    <property type="term" value="F:metal ion binding"/>
    <property type="evidence" value="ECO:0007669"/>
    <property type="project" value="UniProtKB-KW"/>
</dbReference>
<dbReference type="RefSeq" id="WP_154541947.1">
    <property type="nucleotide sequence ID" value="NZ_VULQ01000017.1"/>
</dbReference>
<feature type="domain" description="Radical SAM core" evidence="8">
    <location>
        <begin position="87"/>
        <end position="298"/>
    </location>
</feature>
<dbReference type="InterPro" id="IPR007197">
    <property type="entry name" value="rSAM"/>
</dbReference>
<dbReference type="InterPro" id="IPR023885">
    <property type="entry name" value="4Fe4S-binding_SPASM_dom"/>
</dbReference>
<evidence type="ECO:0000256" key="7">
    <source>
        <dbReference type="ARBA" id="ARBA00023014"/>
    </source>
</evidence>
<keyword evidence="3" id="KW-0949">S-adenosyl-L-methionine</keyword>
<evidence type="ECO:0000256" key="6">
    <source>
        <dbReference type="ARBA" id="ARBA00023004"/>
    </source>
</evidence>
<dbReference type="GO" id="GO:0016491">
    <property type="term" value="F:oxidoreductase activity"/>
    <property type="evidence" value="ECO:0007669"/>
    <property type="project" value="UniProtKB-KW"/>
</dbReference>
<dbReference type="Pfam" id="PF13186">
    <property type="entry name" value="SPASM"/>
    <property type="match status" value="1"/>
</dbReference>
<dbReference type="SUPFAM" id="SSF102114">
    <property type="entry name" value="Radical SAM enzymes"/>
    <property type="match status" value="1"/>
</dbReference>
<keyword evidence="5" id="KW-0560">Oxidoreductase</keyword>
<evidence type="ECO:0000256" key="5">
    <source>
        <dbReference type="ARBA" id="ARBA00023002"/>
    </source>
</evidence>
<dbReference type="Proteomes" id="UP000441925">
    <property type="component" value="Unassembled WGS sequence"/>
</dbReference>
<comment type="caution">
    <text evidence="9">The sequence shown here is derived from an EMBL/GenBank/DDBJ whole genome shotgun (WGS) entry which is preliminary data.</text>
</comment>
<protein>
    <submittedName>
        <fullName evidence="9">Radical SAM protein</fullName>
    </submittedName>
</protein>
<evidence type="ECO:0000313" key="10">
    <source>
        <dbReference type="Proteomes" id="UP000441925"/>
    </source>
</evidence>
<dbReference type="AlphaFoldDB" id="A0A6N7VGU2"/>
<evidence type="ECO:0000313" key="9">
    <source>
        <dbReference type="EMBL" id="MSS78660.1"/>
    </source>
</evidence>
<dbReference type="InterPro" id="IPR000385">
    <property type="entry name" value="MoaA_NifB_PqqE_Fe-S-bd_CS"/>
</dbReference>